<reference evidence="1 2" key="1">
    <citation type="submission" date="2018-11" db="EMBL/GenBank/DDBJ databases">
        <title>Sequencing the genomes of 1000 actinobacteria strains.</title>
        <authorList>
            <person name="Klenk H.-P."/>
        </authorList>
    </citation>
    <scope>NUCLEOTIDE SEQUENCE [LARGE SCALE GENOMIC DNA]</scope>
    <source>
        <strain evidence="1 2">DSM 14012</strain>
    </source>
</reference>
<evidence type="ECO:0000313" key="2">
    <source>
        <dbReference type="Proteomes" id="UP000266915"/>
    </source>
</evidence>
<name>A0A3N2BL35_9MICO</name>
<gene>
    <name evidence="1" type="ORF">EDD42_3945</name>
</gene>
<comment type="caution">
    <text evidence="1">The sequence shown here is derived from an EMBL/GenBank/DDBJ whole genome shotgun (WGS) entry which is preliminary data.</text>
</comment>
<sequence>MWGAKATISFETEQGEIAAVRVFWVSPQLDDAEALDDAIRSFELGYVGLGWESTLDMANRCVTFRRPQVGPSLAPNATA</sequence>
<dbReference type="EMBL" id="RKHL01000002">
    <property type="protein sequence ID" value="ROR75993.1"/>
    <property type="molecule type" value="Genomic_DNA"/>
</dbReference>
<dbReference type="AlphaFoldDB" id="A0A3N2BL35"/>
<accession>A0A3N2BL35</accession>
<protein>
    <submittedName>
        <fullName evidence="1">Uncharacterized protein</fullName>
    </submittedName>
</protein>
<evidence type="ECO:0000313" key="1">
    <source>
        <dbReference type="EMBL" id="ROR75993.1"/>
    </source>
</evidence>
<dbReference type="Proteomes" id="UP000266915">
    <property type="component" value="Unassembled WGS sequence"/>
</dbReference>
<proteinExistence type="predicted"/>
<keyword evidence="2" id="KW-1185">Reference proteome</keyword>
<organism evidence="1 2">
    <name type="scientific">Plantibacter flavus</name>
    <dbReference type="NCBI Taxonomy" id="150123"/>
    <lineage>
        <taxon>Bacteria</taxon>
        <taxon>Bacillati</taxon>
        <taxon>Actinomycetota</taxon>
        <taxon>Actinomycetes</taxon>
        <taxon>Micrococcales</taxon>
        <taxon>Microbacteriaceae</taxon>
        <taxon>Plantibacter</taxon>
    </lineage>
</organism>